<reference evidence="4 5" key="1">
    <citation type="submission" date="2020-04" db="EMBL/GenBank/DDBJ databases">
        <authorList>
            <person name="Wallbank WR R."/>
            <person name="Pardo Diaz C."/>
            <person name="Kozak K."/>
            <person name="Martin S."/>
            <person name="Jiggins C."/>
            <person name="Moest M."/>
            <person name="Warren A I."/>
            <person name="Byers J.R.P. K."/>
            <person name="Montejo-Kovacevich G."/>
            <person name="Yen C E."/>
        </authorList>
    </citation>
    <scope>NUCLEOTIDE SEQUENCE [LARGE SCALE GENOMIC DNA]</scope>
</reference>
<feature type="compositionally biased region" description="Basic and acidic residues" evidence="1">
    <location>
        <begin position="358"/>
        <end position="371"/>
    </location>
</feature>
<protein>
    <submittedName>
        <fullName evidence="4">Uncharacterized protein</fullName>
    </submittedName>
</protein>
<feature type="compositionally biased region" description="Low complexity" evidence="1">
    <location>
        <begin position="319"/>
        <end position="337"/>
    </location>
</feature>
<feature type="compositionally biased region" description="Low complexity" evidence="1">
    <location>
        <begin position="251"/>
        <end position="267"/>
    </location>
</feature>
<dbReference type="EMBL" id="CADEBC010000592">
    <property type="protein sequence ID" value="CAB3257710.1"/>
    <property type="molecule type" value="Genomic_DNA"/>
</dbReference>
<sequence>MEMVVPLAVVLLAVSAAPNATRRRPDELPDEPVLPDDDDEINHRLDYYDEERFNISERGMYLGSPCEFTCNPKLLHVYCDPTSASCQCDPKHPVALGVATGCAKAKKLGEQCFYRQTCQAFDAHSSCVQVNHNAYCQCDPGYHSTSHSRPTHRVFCTEDLVLLTADMPTLLGVASGIFVLAGLLCMVLHLYTKARYHPTHLADARLTPPCLYSLNDTGGTLSATRASSRASSRSGCTSGTLDLEGGGVSGSVGSRRTSRRGVPVSASRAGAARQAAILLISRHLHVRGAGVGGGGTPLGSLRRDGGAHPPKCAAKGSRRPSLSSVQSSSSSIRSYSAKRWEREREQKERRQMSMRLAQLHDKMATGRDMPKHAPTPSPRSPNNSTDGLLPSVCEIRELITTNETQLQGVDGPCSSSSLY</sequence>
<evidence type="ECO:0000313" key="4">
    <source>
        <dbReference type="EMBL" id="CAB3257710.1"/>
    </source>
</evidence>
<dbReference type="Proteomes" id="UP000494106">
    <property type="component" value="Unassembled WGS sequence"/>
</dbReference>
<dbReference type="AlphaFoldDB" id="A0A8S1B550"/>
<feature type="region of interest" description="Disordered" evidence="1">
    <location>
        <begin position="288"/>
        <end position="388"/>
    </location>
</feature>
<keyword evidence="2" id="KW-1133">Transmembrane helix</keyword>
<keyword evidence="3" id="KW-0732">Signal</keyword>
<feature type="compositionally biased region" description="Low complexity" evidence="1">
    <location>
        <begin position="222"/>
        <end position="239"/>
    </location>
</feature>
<feature type="transmembrane region" description="Helical" evidence="2">
    <location>
        <begin position="170"/>
        <end position="191"/>
    </location>
</feature>
<keyword evidence="2" id="KW-0472">Membrane</keyword>
<proteinExistence type="predicted"/>
<keyword evidence="2" id="KW-0812">Transmembrane</keyword>
<feature type="signal peptide" evidence="3">
    <location>
        <begin position="1"/>
        <end position="16"/>
    </location>
</feature>
<feature type="compositionally biased region" description="Acidic residues" evidence="1">
    <location>
        <begin position="28"/>
        <end position="40"/>
    </location>
</feature>
<feature type="region of interest" description="Disordered" evidence="1">
    <location>
        <begin position="20"/>
        <end position="40"/>
    </location>
</feature>
<feature type="region of interest" description="Disordered" evidence="1">
    <location>
        <begin position="222"/>
        <end position="267"/>
    </location>
</feature>
<evidence type="ECO:0000256" key="1">
    <source>
        <dbReference type="SAM" id="MobiDB-lite"/>
    </source>
</evidence>
<evidence type="ECO:0000256" key="2">
    <source>
        <dbReference type="SAM" id="Phobius"/>
    </source>
</evidence>
<evidence type="ECO:0000313" key="5">
    <source>
        <dbReference type="Proteomes" id="UP000494106"/>
    </source>
</evidence>
<comment type="caution">
    <text evidence="4">The sequence shown here is derived from an EMBL/GenBank/DDBJ whole genome shotgun (WGS) entry which is preliminary data.</text>
</comment>
<organism evidence="4 5">
    <name type="scientific">Arctia plantaginis</name>
    <name type="common">Wood tiger moth</name>
    <name type="synonym">Phalaena plantaginis</name>
    <dbReference type="NCBI Taxonomy" id="874455"/>
    <lineage>
        <taxon>Eukaryota</taxon>
        <taxon>Metazoa</taxon>
        <taxon>Ecdysozoa</taxon>
        <taxon>Arthropoda</taxon>
        <taxon>Hexapoda</taxon>
        <taxon>Insecta</taxon>
        <taxon>Pterygota</taxon>
        <taxon>Neoptera</taxon>
        <taxon>Endopterygota</taxon>
        <taxon>Lepidoptera</taxon>
        <taxon>Glossata</taxon>
        <taxon>Ditrysia</taxon>
        <taxon>Noctuoidea</taxon>
        <taxon>Erebidae</taxon>
        <taxon>Arctiinae</taxon>
        <taxon>Arctia</taxon>
    </lineage>
</organism>
<evidence type="ECO:0000256" key="3">
    <source>
        <dbReference type="SAM" id="SignalP"/>
    </source>
</evidence>
<keyword evidence="5" id="KW-1185">Reference proteome</keyword>
<feature type="compositionally biased region" description="Basic and acidic residues" evidence="1">
    <location>
        <begin position="338"/>
        <end position="351"/>
    </location>
</feature>
<accession>A0A8S1B550</accession>
<name>A0A8S1B550_ARCPL</name>
<gene>
    <name evidence="4" type="ORF">APLA_LOCUS16102</name>
</gene>
<dbReference type="OrthoDB" id="6345081at2759"/>
<feature type="chain" id="PRO_5035796083" evidence="3">
    <location>
        <begin position="17"/>
        <end position="419"/>
    </location>
</feature>